<accession>A0A0P1AY18</accession>
<keyword evidence="2" id="KW-0186">Copper</keyword>
<dbReference type="STRING" id="4781.A0A0P1AY18"/>
<evidence type="ECO:0000313" key="8">
    <source>
        <dbReference type="Proteomes" id="UP000054928"/>
    </source>
</evidence>
<dbReference type="OrthoDB" id="6132182at2759"/>
<dbReference type="SUPFAM" id="SSF48056">
    <property type="entry name" value="Di-copper centre-containing domain"/>
    <property type="match status" value="1"/>
</dbReference>
<feature type="signal peptide" evidence="4">
    <location>
        <begin position="1"/>
        <end position="21"/>
    </location>
</feature>
<name>A0A0P1AY18_PLAHL</name>
<proteinExistence type="predicted"/>
<dbReference type="RefSeq" id="XP_024582813.1">
    <property type="nucleotide sequence ID" value="XM_024717300.1"/>
</dbReference>
<evidence type="ECO:0000259" key="6">
    <source>
        <dbReference type="PROSITE" id="PS00498"/>
    </source>
</evidence>
<dbReference type="Pfam" id="PF00264">
    <property type="entry name" value="Tyrosinase"/>
    <property type="match status" value="1"/>
</dbReference>
<keyword evidence="8" id="KW-1185">Reference proteome</keyword>
<evidence type="ECO:0000313" key="7">
    <source>
        <dbReference type="EMBL" id="CEG46444.1"/>
    </source>
</evidence>
<feature type="domain" description="Tyrosinase copper-binding" evidence="6">
    <location>
        <begin position="241"/>
        <end position="252"/>
    </location>
</feature>
<dbReference type="EMBL" id="CCYD01002047">
    <property type="protein sequence ID" value="CEG46444.1"/>
    <property type="molecule type" value="Genomic_DNA"/>
</dbReference>
<dbReference type="InterPro" id="IPR008922">
    <property type="entry name" value="Di-copper_centre_dom_sf"/>
</dbReference>
<dbReference type="PANTHER" id="PTHR11474:SF126">
    <property type="entry name" value="TYROSINASE-LIKE PROTEIN TYR-1-RELATED"/>
    <property type="match status" value="1"/>
</dbReference>
<dbReference type="PROSITE" id="PS00497">
    <property type="entry name" value="TYROSINASE_1"/>
    <property type="match status" value="1"/>
</dbReference>
<dbReference type="InterPro" id="IPR050316">
    <property type="entry name" value="Tyrosinase/Hemocyanin"/>
</dbReference>
<evidence type="ECO:0000256" key="2">
    <source>
        <dbReference type="ARBA" id="ARBA00023008"/>
    </source>
</evidence>
<dbReference type="OMA" id="WSSCARR"/>
<evidence type="ECO:0000256" key="3">
    <source>
        <dbReference type="SAM" id="MobiDB-lite"/>
    </source>
</evidence>
<dbReference type="GO" id="GO:0016491">
    <property type="term" value="F:oxidoreductase activity"/>
    <property type="evidence" value="ECO:0007669"/>
    <property type="project" value="InterPro"/>
</dbReference>
<dbReference type="Proteomes" id="UP000054928">
    <property type="component" value="Unassembled WGS sequence"/>
</dbReference>
<dbReference type="PANTHER" id="PTHR11474">
    <property type="entry name" value="TYROSINASE FAMILY MEMBER"/>
    <property type="match status" value="1"/>
</dbReference>
<dbReference type="InterPro" id="IPR002227">
    <property type="entry name" value="Tyrosinase_Cu-bd"/>
</dbReference>
<dbReference type="PRINTS" id="PR00092">
    <property type="entry name" value="TYROSINASE"/>
</dbReference>
<dbReference type="Gene3D" id="1.10.1280.10">
    <property type="entry name" value="Di-copper center containing domain from catechol oxidase"/>
    <property type="match status" value="1"/>
</dbReference>
<dbReference type="PROSITE" id="PS00498">
    <property type="entry name" value="TYROSINASE_2"/>
    <property type="match status" value="1"/>
</dbReference>
<evidence type="ECO:0000256" key="1">
    <source>
        <dbReference type="ARBA" id="ARBA00022723"/>
    </source>
</evidence>
<keyword evidence="1" id="KW-0479">Metal-binding</keyword>
<feature type="compositionally biased region" description="Polar residues" evidence="3">
    <location>
        <begin position="359"/>
        <end position="375"/>
    </location>
</feature>
<protein>
    <recommendedName>
        <fullName evidence="5 6">Tyrosinase copper-binding domain-containing protein</fullName>
    </recommendedName>
</protein>
<keyword evidence="4" id="KW-0732">Signal</keyword>
<evidence type="ECO:0000259" key="5">
    <source>
        <dbReference type="PROSITE" id="PS00497"/>
    </source>
</evidence>
<reference evidence="8" key="1">
    <citation type="submission" date="2014-09" db="EMBL/GenBank/DDBJ databases">
        <authorList>
            <person name="Sharma Rahul"/>
            <person name="Thines Marco"/>
        </authorList>
    </citation>
    <scope>NUCLEOTIDE SEQUENCE [LARGE SCALE GENOMIC DNA]</scope>
</reference>
<sequence>MRLVWILNVGIFAFISRLVTSQTCGPRLRKDWDMLTASEKSTYRGAIAAAMNSGAYIKFVEMHTEMMSEREAHRQCMFIYWHRLLLVAFENMLRGQGPAFACVTVPYFNWVAGSSRATSGACTSVGSCLAIARELGGWTSGVQRTISINGVINSGRCINVSPLDQFCQSSSSTGTTCARCVPRSDWGTVRIPSSAGYAAVRNQVFSGINIGQMSPLIEQGCHNNIHANLASTMGTFAAPADPAFWSHHAMVDLLHVIFHKCRVGTARLTFAQKASHPVAWTSCARRDSNIPFQPTDVVTMRTGERGINPISALSDPLVGRYFAGVPNQFAGLMDTRDLGTSSYGYSISGQVATMYTQCDSSPTSRRLRETNTTTPKPKMCGMADESIDYASQNNFPETDYTGVDDGHQDVVIVGCKTGKPVDENTPKEDYISDPAELKVVNWYDQTVEAMGGDTQENMDDLERQACMFEHICLGGTKDYTPEFKAMWKPKEPRCKAIVDAVINGSQSIQYEAWLEDMESVFGCPEPTKTNTTGSWSSSGSFDDSLDSANDTIHFPDVLEPGSVTTWDD</sequence>
<dbReference type="GO" id="GO:0046872">
    <property type="term" value="F:metal ion binding"/>
    <property type="evidence" value="ECO:0007669"/>
    <property type="project" value="UniProtKB-KW"/>
</dbReference>
<feature type="region of interest" description="Disordered" evidence="3">
    <location>
        <begin position="359"/>
        <end position="381"/>
    </location>
</feature>
<evidence type="ECO:0000256" key="4">
    <source>
        <dbReference type="SAM" id="SignalP"/>
    </source>
</evidence>
<dbReference type="GeneID" id="36397900"/>
<feature type="chain" id="PRO_5006059031" description="Tyrosinase copper-binding domain-containing protein" evidence="4">
    <location>
        <begin position="22"/>
        <end position="568"/>
    </location>
</feature>
<organism evidence="7 8">
    <name type="scientific">Plasmopara halstedii</name>
    <name type="common">Downy mildew of sunflower</name>
    <dbReference type="NCBI Taxonomy" id="4781"/>
    <lineage>
        <taxon>Eukaryota</taxon>
        <taxon>Sar</taxon>
        <taxon>Stramenopiles</taxon>
        <taxon>Oomycota</taxon>
        <taxon>Peronosporomycetes</taxon>
        <taxon>Peronosporales</taxon>
        <taxon>Peronosporaceae</taxon>
        <taxon>Plasmopara</taxon>
    </lineage>
</organism>
<feature type="domain" description="Tyrosinase copper-binding" evidence="5">
    <location>
        <begin position="73"/>
        <end position="90"/>
    </location>
</feature>
<dbReference type="AlphaFoldDB" id="A0A0P1AY18"/>